<reference evidence="5" key="1">
    <citation type="submission" date="2017-02" db="UniProtKB">
        <authorList>
            <consortium name="WormBaseParasite"/>
        </authorList>
    </citation>
    <scope>IDENTIFICATION</scope>
</reference>
<reference evidence="3 4" key="2">
    <citation type="submission" date="2018-10" db="EMBL/GenBank/DDBJ databases">
        <authorList>
            <consortium name="Pathogen Informatics"/>
        </authorList>
    </citation>
    <scope>NUCLEOTIDE SEQUENCE [LARGE SCALE GENOMIC DNA]</scope>
</reference>
<dbReference type="PANTHER" id="PTHR12354:SF1">
    <property type="entry name" value="INTERFERON-RELATED DEVELOPMENTAL REGULATOR 1"/>
    <property type="match status" value="1"/>
</dbReference>
<evidence type="ECO:0000259" key="1">
    <source>
        <dbReference type="Pfam" id="PF04836"/>
    </source>
</evidence>
<dbReference type="Pfam" id="PF04836">
    <property type="entry name" value="IFRD_C"/>
    <property type="match status" value="1"/>
</dbReference>
<dbReference type="InterPro" id="IPR006921">
    <property type="entry name" value="Interferon-rel_develop_reg_C"/>
</dbReference>
<gene>
    <name evidence="3" type="ORF">EVEC_LOCUS4154</name>
</gene>
<dbReference type="InterPro" id="IPR039777">
    <property type="entry name" value="IFRD"/>
</dbReference>
<evidence type="ECO:0000259" key="2">
    <source>
        <dbReference type="Pfam" id="PF05004"/>
    </source>
</evidence>
<dbReference type="STRING" id="51028.A0A0N4V336"/>
<name>A0A0N4V336_ENTVE</name>
<dbReference type="Pfam" id="PF05004">
    <property type="entry name" value="IFRD"/>
    <property type="match status" value="1"/>
</dbReference>
<sequence length="241" mass="27015">MREVATDSSRSEAARVHCIEAVALCSYLSVTSSDSLYDTLNSLRGVWMGIKVNSTSTRIFSSAVAGWALLVCQVKALITLSFSRVNVRMSAAEALGVLHEAAAAAFGQDYRFPNHAHMLDMLEGLITDSLKYRAKKDRRTQRYTIRHDQEIPTVNVKFGSEVLSLETCGEKLLYSLIRDVLGGNLNTHLRTNPLIRELFGLGPVREEVPVRIPKLQRLAIQNAVNKERDIKRNKQRDKRSC</sequence>
<keyword evidence="4" id="KW-1185">Reference proteome</keyword>
<evidence type="ECO:0000313" key="5">
    <source>
        <dbReference type="WBParaSite" id="EVEC_0000444601-mRNA-1"/>
    </source>
</evidence>
<dbReference type="OrthoDB" id="686784at2759"/>
<dbReference type="EMBL" id="UXUI01007778">
    <property type="protein sequence ID" value="VDD89403.1"/>
    <property type="molecule type" value="Genomic_DNA"/>
</dbReference>
<feature type="domain" description="Interferon-related developmental regulator C-terminal" evidence="1">
    <location>
        <begin position="192"/>
        <end position="240"/>
    </location>
</feature>
<evidence type="ECO:0000313" key="4">
    <source>
        <dbReference type="Proteomes" id="UP000274131"/>
    </source>
</evidence>
<dbReference type="WBParaSite" id="EVEC_0000444601-mRNA-1">
    <property type="protein sequence ID" value="EVEC_0000444601-mRNA-1"/>
    <property type="gene ID" value="EVEC_0000444601"/>
</dbReference>
<dbReference type="AlphaFoldDB" id="A0A0N4V336"/>
<dbReference type="InterPro" id="IPR007701">
    <property type="entry name" value="Interferon-rel_develop_reg_N"/>
</dbReference>
<dbReference type="Proteomes" id="UP000274131">
    <property type="component" value="Unassembled WGS sequence"/>
</dbReference>
<dbReference type="PANTHER" id="PTHR12354">
    <property type="entry name" value="INTERFERON-RELATED DEVELOPMENTAL REGULATOR"/>
    <property type="match status" value="1"/>
</dbReference>
<organism evidence="5">
    <name type="scientific">Enterobius vermicularis</name>
    <name type="common">Human pinworm</name>
    <dbReference type="NCBI Taxonomy" id="51028"/>
    <lineage>
        <taxon>Eukaryota</taxon>
        <taxon>Metazoa</taxon>
        <taxon>Ecdysozoa</taxon>
        <taxon>Nematoda</taxon>
        <taxon>Chromadorea</taxon>
        <taxon>Rhabditida</taxon>
        <taxon>Spirurina</taxon>
        <taxon>Oxyuridomorpha</taxon>
        <taxon>Oxyuroidea</taxon>
        <taxon>Oxyuridae</taxon>
        <taxon>Enterobius</taxon>
    </lineage>
</organism>
<feature type="domain" description="Interferon-related developmental regulator N-terminal" evidence="2">
    <location>
        <begin position="2"/>
        <end position="145"/>
    </location>
</feature>
<evidence type="ECO:0000313" key="3">
    <source>
        <dbReference type="EMBL" id="VDD89403.1"/>
    </source>
</evidence>
<protein>
    <submittedName>
        <fullName evidence="5">IFRD domain-containing protein</fullName>
    </submittedName>
</protein>
<proteinExistence type="predicted"/>
<accession>A0A0N4V336</accession>